<evidence type="ECO:0000313" key="12">
    <source>
        <dbReference type="Proteomes" id="UP000215374"/>
    </source>
</evidence>
<reference evidence="9 11" key="1">
    <citation type="submission" date="2014-08" db="EMBL/GenBank/DDBJ databases">
        <title>Complete genome sequence of Corynebacterium imitans DSM 44264, isolated from a five-month-old boy with suspected pharyngeal diphtheria.</title>
        <authorList>
            <person name="Mollmann S."/>
            <person name="Albersmeier A."/>
            <person name="Ruckert C."/>
            <person name="Tauch A."/>
        </authorList>
    </citation>
    <scope>NUCLEOTIDE SEQUENCE [LARGE SCALE GENOMIC DNA]</scope>
    <source>
        <strain evidence="9 11">DSM 44264</strain>
    </source>
</reference>
<evidence type="ECO:0000256" key="2">
    <source>
        <dbReference type="ARBA" id="ARBA00022723"/>
    </source>
</evidence>
<keyword evidence="10" id="KW-0032">Aminotransferase</keyword>
<evidence type="ECO:0000256" key="6">
    <source>
        <dbReference type="ARBA" id="ARBA00093780"/>
    </source>
</evidence>
<dbReference type="EMBL" id="CP009211">
    <property type="protein sequence ID" value="AIJ32917.1"/>
    <property type="molecule type" value="Genomic_DNA"/>
</dbReference>
<keyword evidence="3" id="KW-0093">Biotin biosynthesis</keyword>
<comment type="function">
    <text evidence="5">Required for the activity of the biotin synthase BioB.</text>
</comment>
<keyword evidence="11" id="KW-1185">Reference proteome</keyword>
<evidence type="ECO:0000259" key="8">
    <source>
        <dbReference type="Pfam" id="PF26519"/>
    </source>
</evidence>
<reference evidence="10 12" key="2">
    <citation type="submission" date="2017-06" db="EMBL/GenBank/DDBJ databases">
        <authorList>
            <consortium name="Pathogen Informatics"/>
        </authorList>
    </citation>
    <scope>NUCLEOTIDE SEQUENCE [LARGE SCALE GENOMIC DNA]</scope>
    <source>
        <strain evidence="10 12">NCTC13015</strain>
    </source>
</reference>
<keyword evidence="2" id="KW-0479">Metal-binding</keyword>
<protein>
    <recommendedName>
        <fullName evidence="7">Biotin synthase auxiliary protein</fullName>
    </recommendedName>
</protein>
<dbReference type="InterPro" id="IPR058605">
    <property type="entry name" value="BsaP_C"/>
</dbReference>
<evidence type="ECO:0000256" key="4">
    <source>
        <dbReference type="ARBA" id="ARBA00023004"/>
    </source>
</evidence>
<dbReference type="Pfam" id="PF26519">
    <property type="entry name" value="BsaP"/>
    <property type="match status" value="1"/>
</dbReference>
<comment type="similarity">
    <text evidence="6">Belongs to the BsaP family.</text>
</comment>
<proteinExistence type="inferred from homology"/>
<evidence type="ECO:0000256" key="5">
    <source>
        <dbReference type="ARBA" id="ARBA00093761"/>
    </source>
</evidence>
<evidence type="ECO:0000256" key="3">
    <source>
        <dbReference type="ARBA" id="ARBA00022756"/>
    </source>
</evidence>
<feature type="domain" description="Biotin synthase auxiliary protein C-terminal" evidence="8">
    <location>
        <begin position="41"/>
        <end position="66"/>
    </location>
</feature>
<evidence type="ECO:0000313" key="11">
    <source>
        <dbReference type="Proteomes" id="UP000028780"/>
    </source>
</evidence>
<comment type="cofactor">
    <cofactor evidence="1">
        <name>iron-sulfur cluster</name>
        <dbReference type="ChEBI" id="CHEBI:30408"/>
    </cofactor>
</comment>
<dbReference type="KEGG" id="cii:CIMIT_02465"/>
<dbReference type="GO" id="GO:0008483">
    <property type="term" value="F:transaminase activity"/>
    <property type="evidence" value="ECO:0007669"/>
    <property type="project" value="UniProtKB-KW"/>
</dbReference>
<evidence type="ECO:0000256" key="1">
    <source>
        <dbReference type="ARBA" id="ARBA00001915"/>
    </source>
</evidence>
<gene>
    <name evidence="9" type="ORF">CIMIT_02465</name>
    <name evidence="10" type="ORF">SAMEA4535761_00559</name>
</gene>
<keyword evidence="10" id="KW-0808">Transferase</keyword>
<evidence type="ECO:0000313" key="10">
    <source>
        <dbReference type="EMBL" id="SNV59884.1"/>
    </source>
</evidence>
<dbReference type="EMBL" id="LT906467">
    <property type="protein sequence ID" value="SNV59884.1"/>
    <property type="molecule type" value="Genomic_DNA"/>
</dbReference>
<keyword evidence="4" id="KW-0408">Iron</keyword>
<dbReference type="RefSeq" id="WP_038588649.1">
    <property type="nucleotide sequence ID" value="NZ_CP009211.1"/>
</dbReference>
<organism evidence="9 11">
    <name type="scientific">Corynebacterium imitans</name>
    <dbReference type="NCBI Taxonomy" id="156978"/>
    <lineage>
        <taxon>Bacteria</taxon>
        <taxon>Bacillati</taxon>
        <taxon>Actinomycetota</taxon>
        <taxon>Actinomycetes</taxon>
        <taxon>Mycobacteriales</taxon>
        <taxon>Corynebacteriaceae</taxon>
        <taxon>Corynebacterium</taxon>
    </lineage>
</organism>
<accession>A0A076NPM9</accession>
<dbReference type="OrthoDB" id="3829284at2"/>
<evidence type="ECO:0000313" key="9">
    <source>
        <dbReference type="EMBL" id="AIJ32917.1"/>
    </source>
</evidence>
<sequence>MRVPDSTELADAILSGELQLPVNPNRPYDAPRICPVCERRMVVKISPFGWEACCSRHGLLRSEWLEH</sequence>
<evidence type="ECO:0000256" key="7">
    <source>
        <dbReference type="ARBA" id="ARBA00093796"/>
    </source>
</evidence>
<name>A0A076NPM9_9CORY</name>
<dbReference type="Proteomes" id="UP000215374">
    <property type="component" value="Chromosome 1"/>
</dbReference>
<dbReference type="AlphaFoldDB" id="A0A076NPM9"/>
<dbReference type="Proteomes" id="UP000028780">
    <property type="component" value="Chromosome"/>
</dbReference>
<dbReference type="HOGENOM" id="CLU_166664_0_0_11"/>